<reference evidence="1" key="1">
    <citation type="submission" date="2021-02" db="EMBL/GenBank/DDBJ databases">
        <authorList>
            <person name="Dougan E. K."/>
            <person name="Rhodes N."/>
            <person name="Thang M."/>
            <person name="Chan C."/>
        </authorList>
    </citation>
    <scope>NUCLEOTIDE SEQUENCE</scope>
</reference>
<evidence type="ECO:0000313" key="2">
    <source>
        <dbReference type="EMBL" id="CAE8652785.1"/>
    </source>
</evidence>
<dbReference type="Proteomes" id="UP000654075">
    <property type="component" value="Unassembled WGS sequence"/>
</dbReference>
<sequence length="147" mass="14914">ETAIDAASDAAFELDAGALGLRGALLLRGQNLPPMPKLASCVRLAMQGTLQAALGPSLQGLRVRVRPGGGGSELAKTCGSGALPFSFAALPPSAEVSEALVAHLLLEADHEGAVCFVAELQAAMDQSLPPGESSGGVKVQLELFPRT</sequence>
<accession>A0A813D3A6</accession>
<feature type="non-terminal residue" evidence="1">
    <location>
        <position position="1"/>
    </location>
</feature>
<proteinExistence type="predicted"/>
<evidence type="ECO:0000313" key="1">
    <source>
        <dbReference type="EMBL" id="CAE8582759.1"/>
    </source>
</evidence>
<gene>
    <name evidence="1" type="ORF">PGLA1383_LOCUS1757</name>
    <name evidence="2" type="ORF">PGLA2088_LOCUS9965</name>
</gene>
<dbReference type="EMBL" id="CAJNNW010011111">
    <property type="protein sequence ID" value="CAE8652785.1"/>
    <property type="molecule type" value="Genomic_DNA"/>
</dbReference>
<dbReference type="AlphaFoldDB" id="A0A813D3A6"/>
<evidence type="ECO:0000313" key="3">
    <source>
        <dbReference type="Proteomes" id="UP000654075"/>
    </source>
</evidence>
<organism evidence="1 3">
    <name type="scientific">Polarella glacialis</name>
    <name type="common">Dinoflagellate</name>
    <dbReference type="NCBI Taxonomy" id="89957"/>
    <lineage>
        <taxon>Eukaryota</taxon>
        <taxon>Sar</taxon>
        <taxon>Alveolata</taxon>
        <taxon>Dinophyceae</taxon>
        <taxon>Suessiales</taxon>
        <taxon>Suessiaceae</taxon>
        <taxon>Polarella</taxon>
    </lineage>
</organism>
<name>A0A813D3A6_POLGL</name>
<comment type="caution">
    <text evidence="1">The sequence shown here is derived from an EMBL/GenBank/DDBJ whole genome shotgun (WGS) entry which is preliminary data.</text>
</comment>
<dbReference type="Proteomes" id="UP000626109">
    <property type="component" value="Unassembled WGS sequence"/>
</dbReference>
<protein>
    <submittedName>
        <fullName evidence="1">Uncharacterized protein</fullName>
    </submittedName>
</protein>
<dbReference type="EMBL" id="CAJNNV010000484">
    <property type="protein sequence ID" value="CAE8582759.1"/>
    <property type="molecule type" value="Genomic_DNA"/>
</dbReference>
<keyword evidence="3" id="KW-1185">Reference proteome</keyword>